<reference evidence="2 3" key="1">
    <citation type="submission" date="2015-12" db="EMBL/GenBank/DDBJ databases">
        <title>The genome of Folsomia candida.</title>
        <authorList>
            <person name="Faddeeva A."/>
            <person name="Derks M.F."/>
            <person name="Anvar Y."/>
            <person name="Smit S."/>
            <person name="Van Straalen N."/>
            <person name="Roelofs D."/>
        </authorList>
    </citation>
    <scope>NUCLEOTIDE SEQUENCE [LARGE SCALE GENOMIC DNA]</scope>
    <source>
        <strain evidence="2 3">VU population</strain>
        <tissue evidence="2">Whole body</tissue>
    </source>
</reference>
<name>A0A226DPX0_FOLCA</name>
<evidence type="ECO:0000313" key="2">
    <source>
        <dbReference type="EMBL" id="OXA46894.1"/>
    </source>
</evidence>
<sequence length="202" mass="23281">MDSLVMPFQPVGNKYKKREHVKTNQVVAKKPKLVQQAMENCLQNLKLTEKVQKPKLVEIATGGVLQLYLKKGCYMFDKHDHPTFIPKTSFVLMNDTGRIEFDKSQLLHLSINLLKAAMLDPELDLTEFKTAVELILRGGKYQLMSHQTMVQRFDANRTAPLNGAENIIKTMYKEYIQRFQKPPTKRIPNHKKGQELKANSNQ</sequence>
<proteinExistence type="predicted"/>
<comment type="caution">
    <text evidence="2">The sequence shown here is derived from an EMBL/GenBank/DDBJ whole genome shotgun (WGS) entry which is preliminary data.</text>
</comment>
<dbReference type="Proteomes" id="UP000198287">
    <property type="component" value="Unassembled WGS sequence"/>
</dbReference>
<dbReference type="EMBL" id="LNIX01000014">
    <property type="protein sequence ID" value="OXA46894.1"/>
    <property type="molecule type" value="Genomic_DNA"/>
</dbReference>
<accession>A0A226DPX0</accession>
<evidence type="ECO:0000313" key="3">
    <source>
        <dbReference type="Proteomes" id="UP000198287"/>
    </source>
</evidence>
<keyword evidence="3" id="KW-1185">Reference proteome</keyword>
<organism evidence="2 3">
    <name type="scientific">Folsomia candida</name>
    <name type="common">Springtail</name>
    <dbReference type="NCBI Taxonomy" id="158441"/>
    <lineage>
        <taxon>Eukaryota</taxon>
        <taxon>Metazoa</taxon>
        <taxon>Ecdysozoa</taxon>
        <taxon>Arthropoda</taxon>
        <taxon>Hexapoda</taxon>
        <taxon>Collembola</taxon>
        <taxon>Entomobryomorpha</taxon>
        <taxon>Isotomoidea</taxon>
        <taxon>Isotomidae</taxon>
        <taxon>Proisotominae</taxon>
        <taxon>Folsomia</taxon>
    </lineage>
</organism>
<gene>
    <name evidence="2" type="ORF">Fcan01_18449</name>
</gene>
<feature type="region of interest" description="Disordered" evidence="1">
    <location>
        <begin position="183"/>
        <end position="202"/>
    </location>
</feature>
<evidence type="ECO:0000256" key="1">
    <source>
        <dbReference type="SAM" id="MobiDB-lite"/>
    </source>
</evidence>
<dbReference type="AlphaFoldDB" id="A0A226DPX0"/>
<protein>
    <submittedName>
        <fullName evidence="2">Uncharacterized protein</fullName>
    </submittedName>
</protein>